<evidence type="ECO:0000313" key="2">
    <source>
        <dbReference type="EMBL" id="GHO90768.1"/>
    </source>
</evidence>
<sequence>MKPKGPVVLIVAAVLLATLSVLSLIPMPEIPNGPPPVVIYGSYVLGVIGLIAVVGLWLAKRWGMLLTIIVSALSALSAAPGLVFAPTMELKVAATVGVVLSIVLIVLVLLPSARKAYRHDAEQASVAR</sequence>
<dbReference type="Proteomes" id="UP000597444">
    <property type="component" value="Unassembled WGS sequence"/>
</dbReference>
<evidence type="ECO:0000313" key="3">
    <source>
        <dbReference type="Proteomes" id="UP000597444"/>
    </source>
</evidence>
<feature type="transmembrane region" description="Helical" evidence="1">
    <location>
        <begin position="65"/>
        <end position="86"/>
    </location>
</feature>
<keyword evidence="1" id="KW-1133">Transmembrane helix</keyword>
<keyword evidence="3" id="KW-1185">Reference proteome</keyword>
<keyword evidence="1" id="KW-0812">Transmembrane</keyword>
<dbReference type="RefSeq" id="WP_220201716.1">
    <property type="nucleotide sequence ID" value="NZ_BNJK01000001.1"/>
</dbReference>
<keyword evidence="1" id="KW-0472">Membrane</keyword>
<comment type="caution">
    <text evidence="2">The sequence shown here is derived from an EMBL/GenBank/DDBJ whole genome shotgun (WGS) entry which is preliminary data.</text>
</comment>
<name>A0A8J3IBY9_9CHLR</name>
<dbReference type="AlphaFoldDB" id="A0A8J3IBY9"/>
<evidence type="ECO:0000256" key="1">
    <source>
        <dbReference type="SAM" id="Phobius"/>
    </source>
</evidence>
<accession>A0A8J3IBY9</accession>
<organism evidence="2 3">
    <name type="scientific">Reticulibacter mediterranei</name>
    <dbReference type="NCBI Taxonomy" id="2778369"/>
    <lineage>
        <taxon>Bacteria</taxon>
        <taxon>Bacillati</taxon>
        <taxon>Chloroflexota</taxon>
        <taxon>Ktedonobacteria</taxon>
        <taxon>Ktedonobacterales</taxon>
        <taxon>Reticulibacteraceae</taxon>
        <taxon>Reticulibacter</taxon>
    </lineage>
</organism>
<feature type="transmembrane region" description="Helical" evidence="1">
    <location>
        <begin position="37"/>
        <end position="58"/>
    </location>
</feature>
<proteinExistence type="predicted"/>
<reference evidence="2" key="1">
    <citation type="submission" date="2020-10" db="EMBL/GenBank/DDBJ databases">
        <title>Taxonomic study of unclassified bacteria belonging to the class Ktedonobacteria.</title>
        <authorList>
            <person name="Yabe S."/>
            <person name="Wang C.M."/>
            <person name="Zheng Y."/>
            <person name="Sakai Y."/>
            <person name="Cavaletti L."/>
            <person name="Monciardini P."/>
            <person name="Donadio S."/>
        </authorList>
    </citation>
    <scope>NUCLEOTIDE SEQUENCE</scope>
    <source>
        <strain evidence="2">ID150040</strain>
    </source>
</reference>
<protein>
    <submittedName>
        <fullName evidence="2">Uncharacterized protein</fullName>
    </submittedName>
</protein>
<feature type="transmembrane region" description="Helical" evidence="1">
    <location>
        <begin position="7"/>
        <end position="25"/>
    </location>
</feature>
<dbReference type="EMBL" id="BNJK01000001">
    <property type="protein sequence ID" value="GHO90768.1"/>
    <property type="molecule type" value="Genomic_DNA"/>
</dbReference>
<feature type="transmembrane region" description="Helical" evidence="1">
    <location>
        <begin position="92"/>
        <end position="110"/>
    </location>
</feature>
<gene>
    <name evidence="2" type="ORF">KSF_008160</name>
</gene>